<feature type="domain" description="DUF4440" evidence="1">
    <location>
        <begin position="10"/>
        <end position="112"/>
    </location>
</feature>
<dbReference type="EMBL" id="RLII01000029">
    <property type="protein sequence ID" value="RXE57916.1"/>
    <property type="molecule type" value="Genomic_DNA"/>
</dbReference>
<dbReference type="OrthoDB" id="1862202at2"/>
<sequence>MSNLILEEKIINFEKQMWEAFATGNSESFGDLVSKDALMICGGFRETGSEYTAIVSQIRLQGYELTDIIVKEVDLNSVLINYIVTVKSSEQDLNGKYRVSSLWVKNDEKWKVVFNQDSKIGF</sequence>
<evidence type="ECO:0000313" key="2">
    <source>
        <dbReference type="EMBL" id="RXE57916.1"/>
    </source>
</evidence>
<evidence type="ECO:0000313" key="3">
    <source>
        <dbReference type="Proteomes" id="UP000289166"/>
    </source>
</evidence>
<proteinExistence type="predicted"/>
<dbReference type="InterPro" id="IPR027843">
    <property type="entry name" value="DUF4440"/>
</dbReference>
<dbReference type="Pfam" id="PF14534">
    <property type="entry name" value="DUF4440"/>
    <property type="match status" value="1"/>
</dbReference>
<dbReference type="SUPFAM" id="SSF54427">
    <property type="entry name" value="NTF2-like"/>
    <property type="match status" value="1"/>
</dbReference>
<comment type="caution">
    <text evidence="2">The sequence shown here is derived from an EMBL/GenBank/DDBJ whole genome shotgun (WGS) entry which is preliminary data.</text>
</comment>
<accession>A0A4Q0I120</accession>
<organism evidence="2 3">
    <name type="scientific">Acetivibrio mesophilus</name>
    <dbReference type="NCBI Taxonomy" id="2487273"/>
    <lineage>
        <taxon>Bacteria</taxon>
        <taxon>Bacillati</taxon>
        <taxon>Bacillota</taxon>
        <taxon>Clostridia</taxon>
        <taxon>Eubacteriales</taxon>
        <taxon>Oscillospiraceae</taxon>
        <taxon>Acetivibrio</taxon>
    </lineage>
</organism>
<keyword evidence="3" id="KW-1185">Reference proteome</keyword>
<protein>
    <submittedName>
        <fullName evidence="2">Nuclear transport factor 2 family protein</fullName>
    </submittedName>
</protein>
<dbReference type="Proteomes" id="UP000289166">
    <property type="component" value="Unassembled WGS sequence"/>
</dbReference>
<dbReference type="InterPro" id="IPR032710">
    <property type="entry name" value="NTF2-like_dom_sf"/>
</dbReference>
<reference evidence="3" key="1">
    <citation type="submission" date="2018-11" db="EMBL/GenBank/DDBJ databases">
        <title>Genome sequencing of a novel mesophilic and cellulolytic organism within the genus Hungateiclostridium.</title>
        <authorList>
            <person name="Rettenmaier R."/>
            <person name="Liebl W."/>
            <person name="Zverlov V."/>
        </authorList>
    </citation>
    <scope>NUCLEOTIDE SEQUENCE [LARGE SCALE GENOMIC DNA]</scope>
    <source>
        <strain evidence="3">N2K1</strain>
    </source>
</reference>
<dbReference type="RefSeq" id="WP_128706389.1">
    <property type="nucleotide sequence ID" value="NZ_RLII01000029.1"/>
</dbReference>
<evidence type="ECO:0000259" key="1">
    <source>
        <dbReference type="Pfam" id="PF14534"/>
    </source>
</evidence>
<name>A0A4Q0I120_9FIRM</name>
<gene>
    <name evidence="2" type="ORF">EFD62_14900</name>
</gene>
<dbReference type="AlphaFoldDB" id="A0A4Q0I120"/>
<dbReference type="Gene3D" id="3.10.450.50">
    <property type="match status" value="1"/>
</dbReference>